<evidence type="ECO:0000256" key="5">
    <source>
        <dbReference type="ARBA" id="ARBA00022777"/>
    </source>
</evidence>
<comment type="pathway">
    <text evidence="10">Amino-acid biosynthesis; L-threonine biosynthesis; L-threonine from L-aspartate: step 1/5.</text>
</comment>
<reference evidence="12 13" key="1">
    <citation type="submission" date="2018-11" db="EMBL/GenBank/DDBJ databases">
        <title>Novel bacteria species description.</title>
        <authorList>
            <person name="Han J.-H."/>
        </authorList>
    </citation>
    <scope>NUCLEOTIDE SEQUENCE [LARGE SCALE GENOMIC DNA]</scope>
    <source>
        <strain evidence="12 13">KCTC23259</strain>
    </source>
</reference>
<evidence type="ECO:0000256" key="9">
    <source>
        <dbReference type="RuleBase" id="RU003448"/>
    </source>
</evidence>
<evidence type="ECO:0000313" key="13">
    <source>
        <dbReference type="Proteomes" id="UP001204144"/>
    </source>
</evidence>
<evidence type="ECO:0000259" key="11">
    <source>
        <dbReference type="Pfam" id="PF00696"/>
    </source>
</evidence>
<dbReference type="Gene3D" id="3.40.1160.10">
    <property type="entry name" value="Acetylglutamate kinase-like"/>
    <property type="match status" value="1"/>
</dbReference>
<feature type="binding site" evidence="8">
    <location>
        <position position="229"/>
    </location>
    <ligand>
        <name>ATP</name>
        <dbReference type="ChEBI" id="CHEBI:30616"/>
    </ligand>
</feature>
<dbReference type="InterPro" id="IPR045865">
    <property type="entry name" value="ACT-like_dom_sf"/>
</dbReference>
<dbReference type="InterPro" id="IPR001341">
    <property type="entry name" value="Asp_kinase"/>
</dbReference>
<dbReference type="InterPro" id="IPR005260">
    <property type="entry name" value="Asp_kin_monofn"/>
</dbReference>
<sequence>MLVFKFGGASVKDVEGVINLKSIVQLYENQTILVVVSAMGKMTNALEEVVKLFYKKEEYAQKLKEIEDYHQTLINGLFEDKTEITASLKKHIQRIQDYLESVDGQRYDEIYDQVISNGELISTLIISTYLNQEGVSNRWLDTRKYLKTDATFREAKVNWEATQSSIDLLEQNVNLFITQGFIGGASDNKTTTLGREGSDYTASIFAHCLKAESVTIWKDVPGVLSADPRLFSEYQKFDQLSYTEAVEMTYYGATVIHPKTIKPLQNSNIPLYVKPFLHPEEAGTVINSGEFLQKNISAIIVKKNQLLISISTKDFSFISELNISHIYEIFAKLNLKCNVSQNSALSFTVCLDYDDMKFEELIKLLETSFKVRYNENVTLYTIRHYDSNVLQKILEGKIVILEQLSRSTAQIVVK</sequence>
<accession>A0AAE3H038</accession>
<dbReference type="GO" id="GO:0009089">
    <property type="term" value="P:lysine biosynthetic process via diaminopimelate"/>
    <property type="evidence" value="ECO:0007669"/>
    <property type="project" value="InterPro"/>
</dbReference>
<dbReference type="Proteomes" id="UP001204144">
    <property type="component" value="Unassembled WGS sequence"/>
</dbReference>
<dbReference type="GO" id="GO:0009090">
    <property type="term" value="P:homoserine biosynthetic process"/>
    <property type="evidence" value="ECO:0007669"/>
    <property type="project" value="TreeGrafter"/>
</dbReference>
<dbReference type="CDD" id="cd04243">
    <property type="entry name" value="AAK_AK-HSDH-like"/>
    <property type="match status" value="1"/>
</dbReference>
<feature type="domain" description="Aspartate/glutamate/uridylate kinase" evidence="11">
    <location>
        <begin position="2"/>
        <end position="274"/>
    </location>
</feature>
<dbReference type="EMBL" id="RJUF01000009">
    <property type="protein sequence ID" value="MCP9762348.1"/>
    <property type="molecule type" value="Genomic_DNA"/>
</dbReference>
<evidence type="ECO:0000256" key="4">
    <source>
        <dbReference type="ARBA" id="ARBA00022741"/>
    </source>
</evidence>
<keyword evidence="4 8" id="KW-0547">Nucleotide-binding</keyword>
<evidence type="ECO:0000256" key="6">
    <source>
        <dbReference type="ARBA" id="ARBA00022840"/>
    </source>
</evidence>
<comment type="catalytic activity">
    <reaction evidence="7 9">
        <text>L-aspartate + ATP = 4-phospho-L-aspartate + ADP</text>
        <dbReference type="Rhea" id="RHEA:23776"/>
        <dbReference type="ChEBI" id="CHEBI:29991"/>
        <dbReference type="ChEBI" id="CHEBI:30616"/>
        <dbReference type="ChEBI" id="CHEBI:57535"/>
        <dbReference type="ChEBI" id="CHEBI:456216"/>
        <dbReference type="EC" id="2.7.2.4"/>
    </reaction>
</comment>
<gene>
    <name evidence="12" type="ORF">EGI31_05240</name>
</gene>
<dbReference type="GO" id="GO:0005524">
    <property type="term" value="F:ATP binding"/>
    <property type="evidence" value="ECO:0007669"/>
    <property type="project" value="UniProtKB-KW"/>
</dbReference>
<dbReference type="GO" id="GO:0004072">
    <property type="term" value="F:aspartate kinase activity"/>
    <property type="evidence" value="ECO:0007669"/>
    <property type="project" value="UniProtKB-EC"/>
</dbReference>
<dbReference type="PANTHER" id="PTHR21499">
    <property type="entry name" value="ASPARTATE KINASE"/>
    <property type="match status" value="1"/>
</dbReference>
<comment type="pathway">
    <text evidence="1 10">Amino-acid biosynthesis; L-lysine biosynthesis via DAP pathway; (S)-tetrahydrodipicolinate from L-aspartate: step 1/4.</text>
</comment>
<feature type="binding site" evidence="8">
    <location>
        <begin position="5"/>
        <end position="8"/>
    </location>
    <ligand>
        <name>ATP</name>
        <dbReference type="ChEBI" id="CHEBI:30616"/>
    </ligand>
</feature>
<keyword evidence="13" id="KW-1185">Reference proteome</keyword>
<dbReference type="InterPro" id="IPR036393">
    <property type="entry name" value="AceGlu_kinase-like_sf"/>
</dbReference>
<comment type="pathway">
    <text evidence="10">Amino-acid biosynthesis; L-methionine biosynthesis via de novo pathway; L-homoserine from L-aspartate: step 1/3.</text>
</comment>
<proteinExistence type="inferred from homology"/>
<dbReference type="SUPFAM" id="SSF53633">
    <property type="entry name" value="Carbamate kinase-like"/>
    <property type="match status" value="1"/>
</dbReference>
<evidence type="ECO:0000256" key="3">
    <source>
        <dbReference type="ARBA" id="ARBA00022679"/>
    </source>
</evidence>
<dbReference type="PANTHER" id="PTHR21499:SF59">
    <property type="entry name" value="ASPARTOKINASE"/>
    <property type="match status" value="1"/>
</dbReference>
<feature type="binding site" evidence="8">
    <location>
        <position position="43"/>
    </location>
    <ligand>
        <name>substrate</name>
    </ligand>
</feature>
<protein>
    <recommendedName>
        <fullName evidence="9">Aspartokinase</fullName>
        <ecNumber evidence="9">2.7.2.4</ecNumber>
    </recommendedName>
</protein>
<keyword evidence="10" id="KW-0028">Amino-acid biosynthesis</keyword>
<dbReference type="AlphaFoldDB" id="A0AAE3H038"/>
<dbReference type="PIRSF" id="PIRSF000726">
    <property type="entry name" value="Asp_kin"/>
    <property type="match status" value="1"/>
</dbReference>
<evidence type="ECO:0000313" key="12">
    <source>
        <dbReference type="EMBL" id="MCP9762348.1"/>
    </source>
</evidence>
<evidence type="ECO:0000256" key="2">
    <source>
        <dbReference type="ARBA" id="ARBA00010122"/>
    </source>
</evidence>
<feature type="binding site" evidence="8">
    <location>
        <position position="119"/>
    </location>
    <ligand>
        <name>substrate</name>
    </ligand>
</feature>
<name>A0AAE3H038_9BACT</name>
<dbReference type="NCBIfam" id="TIGR00657">
    <property type="entry name" value="asp_kinases"/>
    <property type="match status" value="1"/>
</dbReference>
<organism evidence="12 13">
    <name type="scientific">Lacihabitans soyangensis</name>
    <dbReference type="NCBI Taxonomy" id="869394"/>
    <lineage>
        <taxon>Bacteria</taxon>
        <taxon>Pseudomonadati</taxon>
        <taxon>Bacteroidota</taxon>
        <taxon>Cytophagia</taxon>
        <taxon>Cytophagales</taxon>
        <taxon>Leadbetterellaceae</taxon>
        <taxon>Lacihabitans</taxon>
    </lineage>
</organism>
<keyword evidence="3 9" id="KW-0808">Transferase</keyword>
<dbReference type="Pfam" id="PF00696">
    <property type="entry name" value="AA_kinase"/>
    <property type="match status" value="1"/>
</dbReference>
<dbReference type="GO" id="GO:0005829">
    <property type="term" value="C:cytosol"/>
    <property type="evidence" value="ECO:0007669"/>
    <property type="project" value="TreeGrafter"/>
</dbReference>
<evidence type="ECO:0000256" key="7">
    <source>
        <dbReference type="ARBA" id="ARBA00047872"/>
    </source>
</evidence>
<evidence type="ECO:0000256" key="8">
    <source>
        <dbReference type="PIRSR" id="PIRSR000726-1"/>
    </source>
</evidence>
<dbReference type="EC" id="2.7.2.4" evidence="9"/>
<comment type="caution">
    <text evidence="12">The sequence shown here is derived from an EMBL/GenBank/DDBJ whole genome shotgun (WGS) entry which is preliminary data.</text>
</comment>
<comment type="similarity">
    <text evidence="2 9">Belongs to the aspartokinase family.</text>
</comment>
<keyword evidence="6 8" id="KW-0067">ATP-binding</keyword>
<evidence type="ECO:0000256" key="1">
    <source>
        <dbReference type="ARBA" id="ARBA00004766"/>
    </source>
</evidence>
<evidence type="ECO:0000256" key="10">
    <source>
        <dbReference type="RuleBase" id="RU004249"/>
    </source>
</evidence>
<dbReference type="InterPro" id="IPR042199">
    <property type="entry name" value="AsparK_Bifunc_asparK/hSer_DH"/>
</dbReference>
<dbReference type="SUPFAM" id="SSF55021">
    <property type="entry name" value="ACT-like"/>
    <property type="match status" value="1"/>
</dbReference>
<dbReference type="Gene3D" id="1.20.120.1320">
    <property type="entry name" value="Aspartokinase, catalytic domain"/>
    <property type="match status" value="1"/>
</dbReference>
<dbReference type="InterPro" id="IPR001048">
    <property type="entry name" value="Asp/Glu/Uridylate_kinase"/>
</dbReference>
<keyword evidence="5 9" id="KW-0418">Kinase</keyword>
<dbReference type="RefSeq" id="WP_255036110.1">
    <property type="nucleotide sequence ID" value="NZ_RJUF01000009.1"/>
</dbReference>